<dbReference type="GO" id="GO:0006281">
    <property type="term" value="P:DNA repair"/>
    <property type="evidence" value="ECO:0007669"/>
    <property type="project" value="InterPro"/>
</dbReference>
<feature type="compositionally biased region" description="Polar residues" evidence="1">
    <location>
        <begin position="1"/>
        <end position="12"/>
    </location>
</feature>
<proteinExistence type="predicted"/>
<accession>A0AAU1UM55</accession>
<dbReference type="GO" id="GO:0003684">
    <property type="term" value="F:damaged DNA binding"/>
    <property type="evidence" value="ECO:0007669"/>
    <property type="project" value="InterPro"/>
</dbReference>
<dbReference type="AlphaFoldDB" id="A0AAU1UM55"/>
<protein>
    <recommendedName>
        <fullName evidence="2">DNA polymerase Y-family little finger domain-containing protein</fullName>
    </recommendedName>
</protein>
<gene>
    <name evidence="3" type="ORF">OHU69_49550</name>
</gene>
<evidence type="ECO:0000256" key="1">
    <source>
        <dbReference type="SAM" id="MobiDB-lite"/>
    </source>
</evidence>
<evidence type="ECO:0000259" key="2">
    <source>
        <dbReference type="Pfam" id="PF11799"/>
    </source>
</evidence>
<sequence>MRYAGRTSTTRSRALPEPSAHSPALTALAYSLYTSLGLERARVRHLALRADRLGPDETAHHQLLLDEGDDKARRIEAVADAARSRFGPRVITAATLARPQRGGHPREQS</sequence>
<reference evidence="3" key="1">
    <citation type="submission" date="2022-10" db="EMBL/GenBank/DDBJ databases">
        <title>The complete genomes of actinobacterial strains from the NBC collection.</title>
        <authorList>
            <person name="Joergensen T.S."/>
            <person name="Alvarez Arevalo M."/>
            <person name="Sterndorff E.B."/>
            <person name="Faurdal D."/>
            <person name="Vuksanovic O."/>
            <person name="Mourched A.-S."/>
            <person name="Charusanti P."/>
            <person name="Shaw S."/>
            <person name="Blin K."/>
            <person name="Weber T."/>
        </authorList>
    </citation>
    <scope>NUCLEOTIDE SEQUENCE</scope>
    <source>
        <strain evidence="3">NBC_00119</strain>
    </source>
</reference>
<feature type="domain" description="DNA polymerase Y-family little finger" evidence="2">
    <location>
        <begin position="2"/>
        <end position="63"/>
    </location>
</feature>
<dbReference type="InterPro" id="IPR017961">
    <property type="entry name" value="DNA_pol_Y-fam_little_finger"/>
</dbReference>
<organism evidence="3">
    <name type="scientific">Streptomyces sp. NBC_00119</name>
    <dbReference type="NCBI Taxonomy" id="2975659"/>
    <lineage>
        <taxon>Bacteria</taxon>
        <taxon>Bacillati</taxon>
        <taxon>Actinomycetota</taxon>
        <taxon>Actinomycetes</taxon>
        <taxon>Kitasatosporales</taxon>
        <taxon>Streptomycetaceae</taxon>
        <taxon>Streptomyces</taxon>
    </lineage>
</organism>
<feature type="region of interest" description="Disordered" evidence="1">
    <location>
        <begin position="1"/>
        <end position="21"/>
    </location>
</feature>
<name>A0AAU1UM55_9ACTN</name>
<dbReference type="Pfam" id="PF11799">
    <property type="entry name" value="IMS_C"/>
    <property type="match status" value="1"/>
</dbReference>
<evidence type="ECO:0000313" key="3">
    <source>
        <dbReference type="EMBL" id="WTS18309.1"/>
    </source>
</evidence>
<dbReference type="EMBL" id="CP108195">
    <property type="protein sequence ID" value="WTS18309.1"/>
    <property type="molecule type" value="Genomic_DNA"/>
</dbReference>